<comment type="caution">
    <text evidence="10">The sequence shown here is derived from an EMBL/GenBank/DDBJ whole genome shotgun (WGS) entry which is preliminary data.</text>
</comment>
<dbReference type="PANTHER" id="PTHR11040:SF32">
    <property type="entry name" value="ZINC-REGULATED TRANSPORTER 1"/>
    <property type="match status" value="1"/>
</dbReference>
<dbReference type="GO" id="GO:0000006">
    <property type="term" value="F:high-affinity zinc transmembrane transporter activity"/>
    <property type="evidence" value="ECO:0007669"/>
    <property type="project" value="TreeGrafter"/>
</dbReference>
<keyword evidence="5 8" id="KW-1133">Transmembrane helix</keyword>
<dbReference type="Proteomes" id="UP000184255">
    <property type="component" value="Unassembled WGS sequence"/>
</dbReference>
<name>A0A1L7SPE9_FUSMA</name>
<evidence type="ECO:0000256" key="5">
    <source>
        <dbReference type="ARBA" id="ARBA00022989"/>
    </source>
</evidence>
<feature type="transmembrane region" description="Helical" evidence="8">
    <location>
        <begin position="41"/>
        <end position="63"/>
    </location>
</feature>
<comment type="caution">
    <text evidence="8">Lacks conserved residue(s) required for the propagation of feature annotation.</text>
</comment>
<proteinExistence type="inferred from homology"/>
<accession>A0A1L7SPE9</accession>
<reference evidence="11" key="1">
    <citation type="journal article" date="2016" name="Genome Biol. Evol.">
        <title>Comparative 'omics' of the Fusarium fujikuroi species complex highlights differences in genetic potential and metabolite synthesis.</title>
        <authorList>
            <person name="Niehaus E.-M."/>
            <person name="Muensterkoetter M."/>
            <person name="Proctor R.H."/>
            <person name="Brown D.W."/>
            <person name="Sharon A."/>
            <person name="Idan Y."/>
            <person name="Oren-Young L."/>
            <person name="Sieber C.M."/>
            <person name="Novak O."/>
            <person name="Pencik A."/>
            <person name="Tarkowska D."/>
            <person name="Hromadova K."/>
            <person name="Freeman S."/>
            <person name="Maymon M."/>
            <person name="Elazar M."/>
            <person name="Youssef S.A."/>
            <person name="El-Shabrawy E.S.M."/>
            <person name="Shalaby A.B.A."/>
            <person name="Houterman P."/>
            <person name="Brock N.L."/>
            <person name="Burkhardt I."/>
            <person name="Tsavkelova E.A."/>
            <person name="Dickschat J.S."/>
            <person name="Galuszka P."/>
            <person name="Gueldener U."/>
            <person name="Tudzynski B."/>
        </authorList>
    </citation>
    <scope>NUCLEOTIDE SEQUENCE [LARGE SCALE GENOMIC DNA]</scope>
    <source>
        <strain evidence="11">MRC7560</strain>
    </source>
</reference>
<evidence type="ECO:0000256" key="8">
    <source>
        <dbReference type="RuleBase" id="RU362088"/>
    </source>
</evidence>
<feature type="transmembrane region" description="Helical" evidence="8">
    <location>
        <begin position="291"/>
        <end position="311"/>
    </location>
</feature>
<feature type="transmembrane region" description="Helical" evidence="8">
    <location>
        <begin position="331"/>
        <end position="351"/>
    </location>
</feature>
<dbReference type="GeneID" id="65085645"/>
<evidence type="ECO:0000256" key="9">
    <source>
        <dbReference type="SAM" id="MobiDB-lite"/>
    </source>
</evidence>
<evidence type="ECO:0000256" key="2">
    <source>
        <dbReference type="ARBA" id="ARBA00006939"/>
    </source>
</evidence>
<dbReference type="Pfam" id="PF02535">
    <property type="entry name" value="Zip"/>
    <property type="match status" value="1"/>
</dbReference>
<dbReference type="EMBL" id="FCQH01000002">
    <property type="protein sequence ID" value="CVK86303.1"/>
    <property type="molecule type" value="Genomic_DNA"/>
</dbReference>
<dbReference type="GO" id="GO:0071578">
    <property type="term" value="P:zinc ion import across plasma membrane"/>
    <property type="evidence" value="ECO:0007669"/>
    <property type="project" value="TreeGrafter"/>
</dbReference>
<keyword evidence="7 8" id="KW-0472">Membrane</keyword>
<dbReference type="GO" id="GO:0005886">
    <property type="term" value="C:plasma membrane"/>
    <property type="evidence" value="ECO:0007669"/>
    <property type="project" value="TreeGrafter"/>
</dbReference>
<organism evidence="10 11">
    <name type="scientific">Fusarium mangiferae</name>
    <name type="common">Mango malformation disease fungus</name>
    <dbReference type="NCBI Taxonomy" id="192010"/>
    <lineage>
        <taxon>Eukaryota</taxon>
        <taxon>Fungi</taxon>
        <taxon>Dikarya</taxon>
        <taxon>Ascomycota</taxon>
        <taxon>Pezizomycotina</taxon>
        <taxon>Sordariomycetes</taxon>
        <taxon>Hypocreomycetidae</taxon>
        <taxon>Hypocreales</taxon>
        <taxon>Nectriaceae</taxon>
        <taxon>Fusarium</taxon>
        <taxon>Fusarium fujikuroi species complex</taxon>
    </lineage>
</organism>
<dbReference type="NCBIfam" id="TIGR00820">
    <property type="entry name" value="zip"/>
    <property type="match status" value="1"/>
</dbReference>
<dbReference type="InterPro" id="IPR004698">
    <property type="entry name" value="Zn/Fe_permease_fun/pln"/>
</dbReference>
<dbReference type="AlphaFoldDB" id="A0A1L7SPE9"/>
<evidence type="ECO:0000256" key="4">
    <source>
        <dbReference type="ARBA" id="ARBA00022692"/>
    </source>
</evidence>
<dbReference type="VEuPathDB" id="FungiDB:FMAN_06381"/>
<evidence type="ECO:0000256" key="1">
    <source>
        <dbReference type="ARBA" id="ARBA00004141"/>
    </source>
</evidence>
<dbReference type="PANTHER" id="PTHR11040">
    <property type="entry name" value="ZINC/IRON TRANSPORTER"/>
    <property type="match status" value="1"/>
</dbReference>
<dbReference type="InterPro" id="IPR003689">
    <property type="entry name" value="ZIP"/>
</dbReference>
<gene>
    <name evidence="10" type="ORF">FMAN_06381</name>
</gene>
<protein>
    <submittedName>
        <fullName evidence="10">Related to ZRT1 Zinc transporter I</fullName>
    </submittedName>
</protein>
<sequence>MSGPTNFDPERVNLTEFQSITDQGLITCFLTTAGNQYDGPLGIRIGSLFVILVVSTAVTFFPVVATRIPRLKIPLYVYLFARYFGSGVIIATAFVHLLDPAYSEIGPASCVGMTGGWSTYSWPPAIALSAAMFTFLFDFLADYYVQSRYGLQHNDSGVEDTITTGGDGHQQHSDDGSNSRRLVINGQHDTEAATSEKQRGGYADFKELQHLDGDSEETELAFKTQIAAFLILEFGVLFHSVFIGLNLGVADTSDFDTLFPVLVFHQSFEGLGIGARLSAIPFSNRLRSMPWLLCLAYGLTTPIAIAIGLGIRKTYDNSSYTANMVNGIFDSISAGILIYTGFVEMIARDFLFNRERTNDKVRLGFMIVCLFLGAGIMALVGKWA</sequence>
<evidence type="ECO:0000313" key="10">
    <source>
        <dbReference type="EMBL" id="CVK86303.1"/>
    </source>
</evidence>
<keyword evidence="4 8" id="KW-0812">Transmembrane</keyword>
<feature type="transmembrane region" description="Helical" evidence="8">
    <location>
        <begin position="125"/>
        <end position="145"/>
    </location>
</feature>
<keyword evidence="6 8" id="KW-0406">Ion transport</keyword>
<evidence type="ECO:0000256" key="3">
    <source>
        <dbReference type="ARBA" id="ARBA00022448"/>
    </source>
</evidence>
<keyword evidence="3 8" id="KW-0813">Transport</keyword>
<comment type="subcellular location">
    <subcellularLocation>
        <location evidence="1 8">Membrane</location>
        <topology evidence="1 8">Multi-pass membrane protein</topology>
    </subcellularLocation>
</comment>
<feature type="compositionally biased region" description="Basic and acidic residues" evidence="9">
    <location>
        <begin position="169"/>
        <end position="178"/>
    </location>
</feature>
<comment type="similarity">
    <text evidence="2 8">Belongs to the ZIP transporter (TC 2.A.5) family.</text>
</comment>
<feature type="region of interest" description="Disordered" evidence="9">
    <location>
        <begin position="160"/>
        <end position="181"/>
    </location>
</feature>
<feature type="transmembrane region" description="Helical" evidence="8">
    <location>
        <begin position="226"/>
        <end position="245"/>
    </location>
</feature>
<evidence type="ECO:0000313" key="11">
    <source>
        <dbReference type="Proteomes" id="UP000184255"/>
    </source>
</evidence>
<feature type="transmembrane region" description="Helical" evidence="8">
    <location>
        <begin position="75"/>
        <end position="98"/>
    </location>
</feature>
<feature type="transmembrane region" description="Helical" evidence="8">
    <location>
        <begin position="363"/>
        <end position="381"/>
    </location>
</feature>
<dbReference type="RefSeq" id="XP_041677867.1">
    <property type="nucleotide sequence ID" value="XM_041826846.1"/>
</dbReference>
<evidence type="ECO:0000256" key="6">
    <source>
        <dbReference type="ARBA" id="ARBA00023065"/>
    </source>
</evidence>
<evidence type="ECO:0000256" key="7">
    <source>
        <dbReference type="ARBA" id="ARBA00023136"/>
    </source>
</evidence>
<keyword evidence="11" id="KW-1185">Reference proteome</keyword>